<name>A0A444H8R1_9FLAO</name>
<dbReference type="PROSITE" id="PS51257">
    <property type="entry name" value="PROKAR_LIPOPROTEIN"/>
    <property type="match status" value="1"/>
</dbReference>
<dbReference type="AlphaFoldDB" id="A0A444H8R1"/>
<protein>
    <submittedName>
        <fullName evidence="1">Uncharacterized protein</fullName>
    </submittedName>
</protein>
<dbReference type="Proteomes" id="UP000287527">
    <property type="component" value="Unassembled WGS sequence"/>
</dbReference>
<comment type="caution">
    <text evidence="1">The sequence shown here is derived from an EMBL/GenBank/DDBJ whole genome shotgun (WGS) entry which is preliminary data.</text>
</comment>
<dbReference type="OrthoDB" id="1360987at2"/>
<accession>A0A444H8R1</accession>
<organism evidence="1 2">
    <name type="scientific">Flavobacterium cerinum</name>
    <dbReference type="NCBI Taxonomy" id="2502784"/>
    <lineage>
        <taxon>Bacteria</taxon>
        <taxon>Pseudomonadati</taxon>
        <taxon>Bacteroidota</taxon>
        <taxon>Flavobacteriia</taxon>
        <taxon>Flavobacteriales</taxon>
        <taxon>Flavobacteriaceae</taxon>
        <taxon>Flavobacterium</taxon>
    </lineage>
</organism>
<gene>
    <name evidence="1" type="ORF">EPI11_11435</name>
</gene>
<evidence type="ECO:0000313" key="1">
    <source>
        <dbReference type="EMBL" id="RWW99558.1"/>
    </source>
</evidence>
<reference evidence="1 2" key="1">
    <citation type="submission" date="2019-01" db="EMBL/GenBank/DDBJ databases">
        <title>Flavobacterium sp. nov.,isolated from freshwater.</title>
        <authorList>
            <person name="Zhang R."/>
            <person name="Du Z.-J."/>
        </authorList>
    </citation>
    <scope>NUCLEOTIDE SEQUENCE [LARGE SCALE GENOMIC DNA]</scope>
    <source>
        <strain evidence="1 2">1E403</strain>
    </source>
</reference>
<keyword evidence="2" id="KW-1185">Reference proteome</keyword>
<sequence length="256" mass="30182">MNRSVLLLLALICLLLSCKRSDNNKKENVIHDEYNHDYDTTRIVRSNAERLRNHFIHHEIRPKMMINNIDGNENEIKLANHNIKWINGRKETILIIDNKQISLKGTTTINEVHNFKKDTLNFTGKWTQVKLYKLNGRDIIAVEIEYSIYKDYPTNLYLLYDTAKKTTNYFGAFEAKNGMNLYNFGDDKIRFVSQSHLITPTCPEDIYNIYSIDNEGIFQLQKKRNGKPYEILHFYTPEGIKEFEGLVQDDWIKKIK</sequence>
<proteinExistence type="predicted"/>
<dbReference type="RefSeq" id="WP_128390109.1">
    <property type="nucleotide sequence ID" value="NZ_SBII01000008.1"/>
</dbReference>
<dbReference type="EMBL" id="SBII01000008">
    <property type="protein sequence ID" value="RWW99558.1"/>
    <property type="molecule type" value="Genomic_DNA"/>
</dbReference>
<evidence type="ECO:0000313" key="2">
    <source>
        <dbReference type="Proteomes" id="UP000287527"/>
    </source>
</evidence>